<evidence type="ECO:0000313" key="1">
    <source>
        <dbReference type="EMBL" id="MBS4102787.1"/>
    </source>
</evidence>
<organism evidence="1 2">
    <name type="scientific">Tsukamurella paurometabola</name>
    <name type="common">Corynebacterium paurometabolum</name>
    <dbReference type="NCBI Taxonomy" id="2061"/>
    <lineage>
        <taxon>Bacteria</taxon>
        <taxon>Bacillati</taxon>
        <taxon>Actinomycetota</taxon>
        <taxon>Actinomycetes</taxon>
        <taxon>Mycobacteriales</taxon>
        <taxon>Tsukamurellaceae</taxon>
        <taxon>Tsukamurella</taxon>
    </lineage>
</organism>
<dbReference type="EMBL" id="JAGXOE010000041">
    <property type="protein sequence ID" value="MBS4102787.1"/>
    <property type="molecule type" value="Genomic_DNA"/>
</dbReference>
<evidence type="ECO:0008006" key="3">
    <source>
        <dbReference type="Google" id="ProtNLM"/>
    </source>
</evidence>
<gene>
    <name evidence="1" type="ORF">KFZ73_16270</name>
</gene>
<accession>A0ABS5NGQ0</accession>
<evidence type="ECO:0000313" key="2">
    <source>
        <dbReference type="Proteomes" id="UP000676853"/>
    </source>
</evidence>
<dbReference type="Proteomes" id="UP000676853">
    <property type="component" value="Unassembled WGS sequence"/>
</dbReference>
<protein>
    <recommendedName>
        <fullName evidence="3">Antitoxin Xre/MbcA/ParS-like toxin-binding domain-containing protein</fullName>
    </recommendedName>
</protein>
<comment type="caution">
    <text evidence="1">The sequence shown here is derived from an EMBL/GenBank/DDBJ whole genome shotgun (WGS) entry which is preliminary data.</text>
</comment>
<name>A0ABS5NGQ0_TSUPA</name>
<sequence length="68" mass="7251">MNDDQQADLDLDLVLARAAEIWAPQVIQDWLVGANSYLGGARPIDVLRLRGPVEVLAALEAARAGVIG</sequence>
<keyword evidence="2" id="KW-1185">Reference proteome</keyword>
<dbReference type="RefSeq" id="WP_212554351.1">
    <property type="nucleotide sequence ID" value="NZ_JAGXOE010000041.1"/>
</dbReference>
<reference evidence="1 2" key="1">
    <citation type="submission" date="2021-04" db="EMBL/GenBank/DDBJ databases">
        <title>Whole genome sequence analysis of a thiophenic sulfur metabolizing bacteria.</title>
        <authorList>
            <person name="Akhtar N."/>
            <person name="Akram J."/>
            <person name="Aslam A."/>
        </authorList>
    </citation>
    <scope>NUCLEOTIDE SEQUENCE [LARGE SCALE GENOMIC DNA]</scope>
    <source>
        <strain evidence="1 2">3OW</strain>
    </source>
</reference>
<proteinExistence type="predicted"/>